<evidence type="ECO:0000256" key="1">
    <source>
        <dbReference type="ARBA" id="ARBA00004141"/>
    </source>
</evidence>
<name>A0A316V4X2_9BASI</name>
<evidence type="ECO:0000313" key="9">
    <source>
        <dbReference type="Proteomes" id="UP000245771"/>
    </source>
</evidence>
<gene>
    <name evidence="8" type="ORF">FA14DRAFT_88498</name>
</gene>
<feature type="transmembrane region" description="Helical" evidence="6">
    <location>
        <begin position="90"/>
        <end position="108"/>
    </location>
</feature>
<feature type="transmembrane region" description="Helical" evidence="6">
    <location>
        <begin position="150"/>
        <end position="172"/>
    </location>
</feature>
<dbReference type="InterPro" id="IPR036259">
    <property type="entry name" value="MFS_trans_sf"/>
</dbReference>
<feature type="transmembrane region" description="Helical" evidence="6">
    <location>
        <begin position="457"/>
        <end position="478"/>
    </location>
</feature>
<feature type="transmembrane region" description="Helical" evidence="6">
    <location>
        <begin position="279"/>
        <end position="299"/>
    </location>
</feature>
<dbReference type="Pfam" id="PF07690">
    <property type="entry name" value="MFS_1"/>
    <property type="match status" value="1"/>
</dbReference>
<dbReference type="EMBL" id="KZ819607">
    <property type="protein sequence ID" value="PWN31541.1"/>
    <property type="molecule type" value="Genomic_DNA"/>
</dbReference>
<sequence length="514" mass="56364">MLSLKSTTDNDPMTLPVWRKVAMVIVISLAAFQGNFAAGAHLIAFKPMSEYFQVSVTAIANTIGIGILGVGVGSLLWSPLASPTGLGRRNTTLLAWGFYVALTFWMAFAKTFSSFAASRFLALFCASVAQSVPAQQIGETFDRKYKGTAVSAWALLMTLGPISTPLVGSGLLLINPGPQAFRNIYYFVIATAAFVWILMFFFVPETAYIQPNAVEINHNKAQIESDQKLDNESKEVNRIESASSHTNEEDEIASRARLSLAPWYVLLPLPLLRFFDGRVFLCGLMFAITFGWTVGMTIINPQVFSQAPWKFGNVAIGGLYMSAFVGAIIGKLLGGYIVDSGLIMWRKNRTAYAEQRLWALLIFLPFGIVGLLCYGFGIGQKMQWPVSIIPGQAASYLYFNIVSSVIQTYLVEVEPASATPVITFMNLVKCVFSFGVPFFVPAWALESNPSTGFQTSFIIQMVVNVVLCFITVSLAIFLRNGLYKWQKGTADTKTTALALQAPFLPRLNKQFGGV</sequence>
<feature type="transmembrane region" description="Helical" evidence="6">
    <location>
        <begin position="184"/>
        <end position="203"/>
    </location>
</feature>
<reference evidence="8 9" key="1">
    <citation type="journal article" date="2018" name="Mol. Biol. Evol.">
        <title>Broad Genomic Sampling Reveals a Smut Pathogenic Ancestry of the Fungal Clade Ustilaginomycotina.</title>
        <authorList>
            <person name="Kijpornyongpan T."/>
            <person name="Mondo S.J."/>
            <person name="Barry K."/>
            <person name="Sandor L."/>
            <person name="Lee J."/>
            <person name="Lipzen A."/>
            <person name="Pangilinan J."/>
            <person name="LaButti K."/>
            <person name="Hainaut M."/>
            <person name="Henrissat B."/>
            <person name="Grigoriev I.V."/>
            <person name="Spatafora J.W."/>
            <person name="Aime M.C."/>
        </authorList>
    </citation>
    <scope>NUCLEOTIDE SEQUENCE [LARGE SCALE GENOMIC DNA]</scope>
    <source>
        <strain evidence="8 9">MCA 3882</strain>
    </source>
</reference>
<dbReference type="InterPro" id="IPR020846">
    <property type="entry name" value="MFS_dom"/>
</dbReference>
<feature type="domain" description="Major facilitator superfamily (MFS) profile" evidence="7">
    <location>
        <begin position="23"/>
        <end position="483"/>
    </location>
</feature>
<protein>
    <submittedName>
        <fullName evidence="8">MFS general substrate transporter</fullName>
    </submittedName>
</protein>
<dbReference type="STRING" id="1280837.A0A316V4X2"/>
<dbReference type="InParanoid" id="A0A316V4X2"/>
<dbReference type="OrthoDB" id="5215911at2759"/>
<feature type="region of interest" description="Disordered" evidence="5">
    <location>
        <begin position="228"/>
        <end position="247"/>
    </location>
</feature>
<feature type="transmembrane region" description="Helical" evidence="6">
    <location>
        <begin position="51"/>
        <end position="78"/>
    </location>
</feature>
<keyword evidence="2 6" id="KW-0812">Transmembrane</keyword>
<feature type="transmembrane region" description="Helical" evidence="6">
    <location>
        <begin position="319"/>
        <end position="345"/>
    </location>
</feature>
<dbReference type="GeneID" id="37024824"/>
<feature type="transmembrane region" description="Helical" evidence="6">
    <location>
        <begin position="21"/>
        <end position="45"/>
    </location>
</feature>
<dbReference type="PANTHER" id="PTHR23502">
    <property type="entry name" value="MAJOR FACILITATOR SUPERFAMILY"/>
    <property type="match status" value="1"/>
</dbReference>
<organism evidence="8 9">
    <name type="scientific">Meira miltonrushii</name>
    <dbReference type="NCBI Taxonomy" id="1280837"/>
    <lineage>
        <taxon>Eukaryota</taxon>
        <taxon>Fungi</taxon>
        <taxon>Dikarya</taxon>
        <taxon>Basidiomycota</taxon>
        <taxon>Ustilaginomycotina</taxon>
        <taxon>Exobasidiomycetes</taxon>
        <taxon>Exobasidiales</taxon>
        <taxon>Brachybasidiaceae</taxon>
        <taxon>Meira</taxon>
    </lineage>
</organism>
<dbReference type="GO" id="GO:0022857">
    <property type="term" value="F:transmembrane transporter activity"/>
    <property type="evidence" value="ECO:0007669"/>
    <property type="project" value="InterPro"/>
</dbReference>
<evidence type="ECO:0000259" key="7">
    <source>
        <dbReference type="PROSITE" id="PS50850"/>
    </source>
</evidence>
<dbReference type="InterPro" id="IPR011701">
    <property type="entry name" value="MFS"/>
</dbReference>
<dbReference type="AlphaFoldDB" id="A0A316V4X2"/>
<feature type="transmembrane region" description="Helical" evidence="6">
    <location>
        <begin position="389"/>
        <end position="411"/>
    </location>
</feature>
<evidence type="ECO:0000313" key="8">
    <source>
        <dbReference type="EMBL" id="PWN31541.1"/>
    </source>
</evidence>
<accession>A0A316V4X2</accession>
<evidence type="ECO:0000256" key="4">
    <source>
        <dbReference type="ARBA" id="ARBA00023136"/>
    </source>
</evidence>
<dbReference type="PANTHER" id="PTHR23502:SF185">
    <property type="entry name" value="MAJOR FACILITATOR SUPERFAMILY (MFS) PROFILE DOMAIN-CONTAINING PROTEIN"/>
    <property type="match status" value="1"/>
</dbReference>
<evidence type="ECO:0000256" key="6">
    <source>
        <dbReference type="SAM" id="Phobius"/>
    </source>
</evidence>
<evidence type="ECO:0000256" key="5">
    <source>
        <dbReference type="SAM" id="MobiDB-lite"/>
    </source>
</evidence>
<evidence type="ECO:0000256" key="2">
    <source>
        <dbReference type="ARBA" id="ARBA00022692"/>
    </source>
</evidence>
<dbReference type="GO" id="GO:0005886">
    <property type="term" value="C:plasma membrane"/>
    <property type="evidence" value="ECO:0007669"/>
    <property type="project" value="TreeGrafter"/>
</dbReference>
<feature type="compositionally biased region" description="Basic and acidic residues" evidence="5">
    <location>
        <begin position="228"/>
        <end position="238"/>
    </location>
</feature>
<dbReference type="Gene3D" id="1.20.1250.20">
    <property type="entry name" value="MFS general substrate transporter like domains"/>
    <property type="match status" value="1"/>
</dbReference>
<dbReference type="SUPFAM" id="SSF103473">
    <property type="entry name" value="MFS general substrate transporter"/>
    <property type="match status" value="1"/>
</dbReference>
<evidence type="ECO:0000256" key="3">
    <source>
        <dbReference type="ARBA" id="ARBA00022989"/>
    </source>
</evidence>
<feature type="transmembrane region" description="Helical" evidence="6">
    <location>
        <begin position="423"/>
        <end position="445"/>
    </location>
</feature>
<keyword evidence="9" id="KW-1185">Reference proteome</keyword>
<feature type="transmembrane region" description="Helical" evidence="6">
    <location>
        <begin position="357"/>
        <end position="377"/>
    </location>
</feature>
<dbReference type="RefSeq" id="XP_025351843.1">
    <property type="nucleotide sequence ID" value="XM_025503043.1"/>
</dbReference>
<dbReference type="PROSITE" id="PS50850">
    <property type="entry name" value="MFS"/>
    <property type="match status" value="1"/>
</dbReference>
<dbReference type="Proteomes" id="UP000245771">
    <property type="component" value="Unassembled WGS sequence"/>
</dbReference>
<proteinExistence type="predicted"/>
<comment type="subcellular location">
    <subcellularLocation>
        <location evidence="1">Membrane</location>
        <topology evidence="1">Multi-pass membrane protein</topology>
    </subcellularLocation>
</comment>
<keyword evidence="3 6" id="KW-1133">Transmembrane helix</keyword>
<keyword evidence="4 6" id="KW-0472">Membrane</keyword>